<keyword evidence="2 6" id="KW-0645">Protease</keyword>
<feature type="domain" description="Peptidase S49" evidence="5">
    <location>
        <begin position="147"/>
        <end position="286"/>
    </location>
</feature>
<keyword evidence="4" id="KW-0720">Serine protease</keyword>
<dbReference type="KEGG" id="vg:62680438"/>
<comment type="similarity">
    <text evidence="1">Belongs to the peptidase S49 family.</text>
</comment>
<evidence type="ECO:0000256" key="2">
    <source>
        <dbReference type="ARBA" id="ARBA00022670"/>
    </source>
</evidence>
<evidence type="ECO:0000259" key="5">
    <source>
        <dbReference type="Pfam" id="PF01343"/>
    </source>
</evidence>
<dbReference type="EMBL" id="MW145139">
    <property type="protein sequence ID" value="QPB11459.1"/>
    <property type="molecule type" value="Genomic_DNA"/>
</dbReference>
<evidence type="ECO:0000256" key="4">
    <source>
        <dbReference type="ARBA" id="ARBA00022825"/>
    </source>
</evidence>
<sequence>MTLGINKAAAVQTVEAINMRPAFVDERSAGSMGSNLQLLAKAENTLTEESWAEMVNGVCMTYGVSNSAGGAKQYGFASGTAFIPVHGSLINRFGGAYGYVTGYSYIRRAHAMALNDPDVERIVFDINSGGGEAAGCMELSEEIFNRRGEKPTLAVVNSNCYSAAYAIGSAADTISITPSGGAGSIGALIIHADMSKMLADVGIEISVIRAGDRKAEGNPFEKLSEQARAELQSSVDSSRKTFVATVARNRGISEKLVFDTEAKTYSANDAKDLGLVDRVETPEMALHNFIYGKESGTEMTTKNNTEAPTINAAEEQSKGAKAEQARIKGILNCEEAKGRESLANHIAFNTSMSEEEAKGMLLATPVAEAKAEEVKPEANNFVKAMNEGTQPGIVSEPVDTDQPVNQNADNELLNDLSGMGYFGK</sequence>
<dbReference type="SUPFAM" id="SSF52096">
    <property type="entry name" value="ClpP/crotonase"/>
    <property type="match status" value="1"/>
</dbReference>
<dbReference type="InterPro" id="IPR029045">
    <property type="entry name" value="ClpP/crotonase-like_dom_sf"/>
</dbReference>
<organism evidence="6 7">
    <name type="scientific">Providencia phage Kokobel1</name>
    <dbReference type="NCBI Taxonomy" id="2783540"/>
    <lineage>
        <taxon>Viruses</taxon>
        <taxon>Duplodnaviria</taxon>
        <taxon>Heunggongvirae</taxon>
        <taxon>Uroviricota</taxon>
        <taxon>Caudoviricetes</taxon>
        <taxon>Casjensviridae</taxon>
        <taxon>Kokobelvirus</taxon>
        <taxon>Kokobelvirus kokobel1</taxon>
    </lineage>
</organism>
<dbReference type="Pfam" id="PF01343">
    <property type="entry name" value="Peptidase_S49"/>
    <property type="match status" value="1"/>
</dbReference>
<name>A0A873WLW9_9CAUD</name>
<dbReference type="CDD" id="cd07022">
    <property type="entry name" value="S49_Sppa_36K_type"/>
    <property type="match status" value="1"/>
</dbReference>
<accession>A0A873WLW9</accession>
<keyword evidence="7" id="KW-1185">Reference proteome</keyword>
<keyword evidence="3" id="KW-0378">Hydrolase</keyword>
<dbReference type="PANTHER" id="PTHR33209:SF1">
    <property type="entry name" value="PEPTIDASE S49 DOMAIN-CONTAINING PROTEIN"/>
    <property type="match status" value="1"/>
</dbReference>
<dbReference type="PANTHER" id="PTHR33209">
    <property type="entry name" value="PROTEASE 4"/>
    <property type="match status" value="1"/>
</dbReference>
<dbReference type="InterPro" id="IPR002142">
    <property type="entry name" value="Peptidase_S49"/>
</dbReference>
<evidence type="ECO:0000313" key="6">
    <source>
        <dbReference type="EMBL" id="QPB11459.1"/>
    </source>
</evidence>
<dbReference type="GeneID" id="62680438"/>
<dbReference type="Gene3D" id="6.20.330.10">
    <property type="match status" value="1"/>
</dbReference>
<proteinExistence type="inferred from homology"/>
<dbReference type="RefSeq" id="YP_009997923.1">
    <property type="nucleotide sequence ID" value="NC_052979.1"/>
</dbReference>
<dbReference type="GO" id="GO:0006508">
    <property type="term" value="P:proteolysis"/>
    <property type="evidence" value="ECO:0007669"/>
    <property type="project" value="UniProtKB-KW"/>
</dbReference>
<evidence type="ECO:0000256" key="1">
    <source>
        <dbReference type="ARBA" id="ARBA00008683"/>
    </source>
</evidence>
<dbReference type="InterPro" id="IPR033855">
    <property type="entry name" value="Protein_C"/>
</dbReference>
<reference evidence="6" key="1">
    <citation type="submission" date="2020-10" db="EMBL/GenBank/DDBJ databases">
        <authorList>
            <person name="Ben Porat S."/>
            <person name="Alkalay-Oren S."/>
            <person name="Coppenhagen-Glazer S."/>
            <person name="Hazan R."/>
        </authorList>
    </citation>
    <scope>NUCLEOTIDE SEQUENCE</scope>
</reference>
<dbReference type="GO" id="GO:0008236">
    <property type="term" value="F:serine-type peptidase activity"/>
    <property type="evidence" value="ECO:0007669"/>
    <property type="project" value="UniProtKB-KW"/>
</dbReference>
<dbReference type="Proteomes" id="UP000663201">
    <property type="component" value="Segment"/>
</dbReference>
<evidence type="ECO:0000313" key="7">
    <source>
        <dbReference type="Proteomes" id="UP000663201"/>
    </source>
</evidence>
<evidence type="ECO:0000256" key="3">
    <source>
        <dbReference type="ARBA" id="ARBA00022801"/>
    </source>
</evidence>
<dbReference type="Gene3D" id="3.90.226.10">
    <property type="entry name" value="2-enoyl-CoA Hydratase, Chain A, domain 1"/>
    <property type="match status" value="1"/>
</dbReference>
<protein>
    <submittedName>
        <fullName evidence="6">Head-tail preconnector protease C / scaffolding domain Nu3 protein</fullName>
    </submittedName>
</protein>